<dbReference type="EMBL" id="JAAVJS010000001">
    <property type="protein sequence ID" value="NJX14056.1"/>
    <property type="molecule type" value="Genomic_DNA"/>
</dbReference>
<name>A0ABX1DCP4_9FLAO</name>
<evidence type="ECO:0000256" key="2">
    <source>
        <dbReference type="ARBA" id="ARBA00022679"/>
    </source>
</evidence>
<accession>A0ABX1DCP4</accession>
<dbReference type="Pfam" id="PF01075">
    <property type="entry name" value="Glyco_transf_9"/>
    <property type="match status" value="1"/>
</dbReference>
<dbReference type="Proteomes" id="UP000760545">
    <property type="component" value="Unassembled WGS sequence"/>
</dbReference>
<dbReference type="InterPro" id="IPR002201">
    <property type="entry name" value="Glyco_trans_9"/>
</dbReference>
<reference evidence="3 4" key="1">
    <citation type="submission" date="2020-03" db="EMBL/GenBank/DDBJ databases">
        <title>Tamlana sp. nov, isolated from XXX.</title>
        <authorList>
            <person name="Cao W.R."/>
        </authorList>
    </citation>
    <scope>NUCLEOTIDE SEQUENCE [LARGE SCALE GENOMIC DNA]</scope>
    <source>
        <strain evidence="3 4">HST1-43</strain>
    </source>
</reference>
<dbReference type="Gene3D" id="3.40.50.2000">
    <property type="entry name" value="Glycogen Phosphorylase B"/>
    <property type="match status" value="2"/>
</dbReference>
<keyword evidence="4" id="KW-1185">Reference proteome</keyword>
<dbReference type="InterPro" id="IPR051199">
    <property type="entry name" value="LPS_LOS_Heptosyltrfase"/>
</dbReference>
<dbReference type="PANTHER" id="PTHR30160">
    <property type="entry name" value="TETRAACYLDISACCHARIDE 4'-KINASE-RELATED"/>
    <property type="match status" value="1"/>
</dbReference>
<organism evidence="3 4">
    <name type="scientific">Tamlana crocina</name>
    <dbReference type="NCBI Taxonomy" id="393006"/>
    <lineage>
        <taxon>Bacteria</taxon>
        <taxon>Pseudomonadati</taxon>
        <taxon>Bacteroidota</taxon>
        <taxon>Flavobacteriia</taxon>
        <taxon>Flavobacteriales</taxon>
        <taxon>Flavobacteriaceae</taxon>
        <taxon>Tamlana</taxon>
    </lineage>
</organism>
<sequence length="324" mass="36240">MGDVAMTVPVLRALTKQYPELKVTLLTRAFFAPFFRDIENVNVFSADLKGKHKGVFGLYKLARELNKSQFYVIADLHNVLRTKVLKQFLRCKRFISIDKGRKKKKQLTSGKIFEPLKTTHQRYADVFKGLGYPIDLSNPSFPERVELGSKLQKLLDGSCKTMIGIAPFAAHEGKMYPLELTKKVIEALSKDYKILLFGGGKKEIDILNEMEFAFENTVIIAGKLTLDEELDVVSNLGVMLSMDSGNAHIAAMLGIKTVIIWGVTHPYAGFAPFNQPDDYALLANRNQFPKIPTSVYGNKYPENYEAAAGSISPEVVVEKIKSII</sequence>
<dbReference type="CDD" id="cd03789">
    <property type="entry name" value="GT9_LPS_heptosyltransferase"/>
    <property type="match status" value="1"/>
</dbReference>
<proteinExistence type="predicted"/>
<evidence type="ECO:0000256" key="1">
    <source>
        <dbReference type="ARBA" id="ARBA00022676"/>
    </source>
</evidence>
<keyword evidence="2" id="KW-0808">Transferase</keyword>
<comment type="caution">
    <text evidence="3">The sequence shown here is derived from an EMBL/GenBank/DDBJ whole genome shotgun (WGS) entry which is preliminary data.</text>
</comment>
<dbReference type="SUPFAM" id="SSF53756">
    <property type="entry name" value="UDP-Glycosyltransferase/glycogen phosphorylase"/>
    <property type="match status" value="1"/>
</dbReference>
<gene>
    <name evidence="3" type="ORF">HC176_00965</name>
</gene>
<evidence type="ECO:0000313" key="3">
    <source>
        <dbReference type="EMBL" id="NJX14056.1"/>
    </source>
</evidence>
<evidence type="ECO:0000313" key="4">
    <source>
        <dbReference type="Proteomes" id="UP000760545"/>
    </source>
</evidence>
<dbReference type="PANTHER" id="PTHR30160:SF22">
    <property type="entry name" value="LIPOPOLYSACCHARIDE CORE BIOSYNTHESIS PROTEIN"/>
    <property type="match status" value="1"/>
</dbReference>
<keyword evidence="1" id="KW-0328">Glycosyltransferase</keyword>
<protein>
    <submittedName>
        <fullName evidence="3">Glycosyltransferase family 9 protein</fullName>
    </submittedName>
</protein>